<reference evidence="6 7" key="1">
    <citation type="submission" date="2020-06" db="EMBL/GenBank/DDBJ databases">
        <title>Actinomadura xiongansis sp. nov., isolated from soil of Baiyangdian.</title>
        <authorList>
            <person name="Zhang X."/>
        </authorList>
    </citation>
    <scope>NUCLEOTIDE SEQUENCE [LARGE SCALE GENOMIC DNA]</scope>
    <source>
        <strain evidence="6 7">HBUM206468</strain>
    </source>
</reference>
<evidence type="ECO:0000256" key="4">
    <source>
        <dbReference type="SAM" id="MobiDB-lite"/>
    </source>
</evidence>
<dbReference type="PANTHER" id="PTHR46429:SF1">
    <property type="entry name" value="23S RRNA (GUANOSINE-2'-O-)-METHYLTRANSFERASE RLMB"/>
    <property type="match status" value="1"/>
</dbReference>
<dbReference type="NCBIfam" id="TIGR00186">
    <property type="entry name" value="rRNA_methyl_3"/>
    <property type="match status" value="1"/>
</dbReference>
<comment type="caution">
    <text evidence="6">The sequence shown here is derived from an EMBL/GenBank/DDBJ whole genome shotgun (WGS) entry which is preliminary data.</text>
</comment>
<gene>
    <name evidence="6" type="primary">rlmB</name>
    <name evidence="6" type="ORF">HKK74_08860</name>
</gene>
<dbReference type="SUPFAM" id="SSF55315">
    <property type="entry name" value="L30e-like"/>
    <property type="match status" value="1"/>
</dbReference>
<dbReference type="EMBL" id="JABVEC010000005">
    <property type="protein sequence ID" value="MBC6465604.1"/>
    <property type="molecule type" value="Genomic_DNA"/>
</dbReference>
<evidence type="ECO:0000259" key="5">
    <source>
        <dbReference type="SMART" id="SM00967"/>
    </source>
</evidence>
<dbReference type="InterPro" id="IPR029064">
    <property type="entry name" value="Ribosomal_eL30-like_sf"/>
</dbReference>
<dbReference type="Gene3D" id="3.40.1280.10">
    <property type="match status" value="1"/>
</dbReference>
<evidence type="ECO:0000256" key="2">
    <source>
        <dbReference type="ARBA" id="ARBA00022603"/>
    </source>
</evidence>
<dbReference type="RefSeq" id="WP_187242628.1">
    <property type="nucleotide sequence ID" value="NZ_BAAAOK010000006.1"/>
</dbReference>
<dbReference type="InterPro" id="IPR001537">
    <property type="entry name" value="SpoU_MeTrfase"/>
</dbReference>
<protein>
    <submittedName>
        <fullName evidence="6">23S rRNA (Guanosine(2251)-2'-O)-methyltransferase RlmB</fullName>
    </submittedName>
</protein>
<dbReference type="InterPro" id="IPR029028">
    <property type="entry name" value="Alpha/beta_knot_MTases"/>
</dbReference>
<comment type="similarity">
    <text evidence="1">Belongs to the class IV-like SAM-binding methyltransferase superfamily. RNA methyltransferase TrmH family.</text>
</comment>
<feature type="compositionally biased region" description="Low complexity" evidence="4">
    <location>
        <begin position="51"/>
        <end position="74"/>
    </location>
</feature>
<dbReference type="CDD" id="cd18103">
    <property type="entry name" value="SpoU-like_RlmB"/>
    <property type="match status" value="1"/>
</dbReference>
<keyword evidence="2" id="KW-0489">Methyltransferase</keyword>
<evidence type="ECO:0000256" key="3">
    <source>
        <dbReference type="ARBA" id="ARBA00022679"/>
    </source>
</evidence>
<dbReference type="PANTHER" id="PTHR46429">
    <property type="entry name" value="23S RRNA (GUANOSINE-2'-O-)-METHYLTRANSFERASE RLMB"/>
    <property type="match status" value="1"/>
</dbReference>
<name>A0ABR7LL89_9ACTN</name>
<dbReference type="Pfam" id="PF08032">
    <property type="entry name" value="SpoU_sub_bind"/>
    <property type="match status" value="1"/>
</dbReference>
<evidence type="ECO:0000313" key="6">
    <source>
        <dbReference type="EMBL" id="MBC6465604.1"/>
    </source>
</evidence>
<dbReference type="Gene3D" id="3.30.1330.30">
    <property type="match status" value="1"/>
</dbReference>
<dbReference type="SUPFAM" id="SSF75217">
    <property type="entry name" value="alpha/beta knot"/>
    <property type="match status" value="1"/>
</dbReference>
<dbReference type="Pfam" id="PF00588">
    <property type="entry name" value="SpoU_methylase"/>
    <property type="match status" value="1"/>
</dbReference>
<evidence type="ECO:0000256" key="1">
    <source>
        <dbReference type="ARBA" id="ARBA00007228"/>
    </source>
</evidence>
<dbReference type="InterPro" id="IPR029026">
    <property type="entry name" value="tRNA_m1G_MTases_N"/>
</dbReference>
<organism evidence="6 7">
    <name type="scientific">Actinomadura alba</name>
    <dbReference type="NCBI Taxonomy" id="406431"/>
    <lineage>
        <taxon>Bacteria</taxon>
        <taxon>Bacillati</taxon>
        <taxon>Actinomycetota</taxon>
        <taxon>Actinomycetes</taxon>
        <taxon>Streptosporangiales</taxon>
        <taxon>Thermomonosporaceae</taxon>
        <taxon>Actinomadura</taxon>
    </lineage>
</organism>
<accession>A0ABR7LL89</accession>
<evidence type="ECO:0000313" key="7">
    <source>
        <dbReference type="Proteomes" id="UP000805614"/>
    </source>
</evidence>
<dbReference type="InterPro" id="IPR004441">
    <property type="entry name" value="rRNA_MeTrfase_TrmH"/>
</dbReference>
<dbReference type="Proteomes" id="UP000805614">
    <property type="component" value="Unassembled WGS sequence"/>
</dbReference>
<feature type="region of interest" description="Disordered" evidence="4">
    <location>
        <begin position="1"/>
        <end position="83"/>
    </location>
</feature>
<feature type="compositionally biased region" description="Polar residues" evidence="4">
    <location>
        <begin position="27"/>
        <end position="41"/>
    </location>
</feature>
<proteinExistence type="inferred from homology"/>
<keyword evidence="7" id="KW-1185">Reference proteome</keyword>
<dbReference type="SMART" id="SM00967">
    <property type="entry name" value="SpoU_sub_bind"/>
    <property type="match status" value="1"/>
</dbReference>
<sequence>MTKRRKKGSGNTPKAEDRHWYGKRQSARNAKSASRTGNPTTGRGGKRPAESRASGEGGASAARPGGRAPVPASRRSPDAPELVTGRNAVVEALRAAVPGTALYVMSDTDERVRESIQLASDRRIPLLEVGKPELDRLTDGGVHQGIALQVRPYRYAHPDDLLRGTSTPLIVAVDGITDPRNLGAIIRSAAAFGANGVVVPERRAAGVTAGAWKASAGTLASVPVARATNLARTLKSYRQAGCFVAGLDAGGGAAVGDLEVAVDPFVLVVGSEGKGLGRLVADTCDMLVTIPMSGRAESLNAGVAAGIALYEVARRRAVK</sequence>
<dbReference type="InterPro" id="IPR013123">
    <property type="entry name" value="SpoU_subst-bd"/>
</dbReference>
<keyword evidence="3" id="KW-0808">Transferase</keyword>
<feature type="domain" description="RNA 2-O ribose methyltransferase substrate binding" evidence="5">
    <location>
        <begin position="82"/>
        <end position="156"/>
    </location>
</feature>